<name>A0A1G4I492_TRYEQ</name>
<dbReference type="GeneID" id="92379798"/>
<dbReference type="GO" id="GO:0036503">
    <property type="term" value="P:ERAD pathway"/>
    <property type="evidence" value="ECO:0007669"/>
    <property type="project" value="TreeGrafter"/>
</dbReference>
<dbReference type="VEuPathDB" id="TriTrypDB:TEOVI_000585900"/>
<dbReference type="InterPro" id="IPR029071">
    <property type="entry name" value="Ubiquitin-like_domsf"/>
</dbReference>
<dbReference type="InterPro" id="IPR001012">
    <property type="entry name" value="UBX_dom"/>
</dbReference>
<dbReference type="SMART" id="SM00594">
    <property type="entry name" value="UAS"/>
    <property type="match status" value="1"/>
</dbReference>
<evidence type="ECO:0000259" key="3">
    <source>
        <dbReference type="PROSITE" id="PS50033"/>
    </source>
</evidence>
<evidence type="ECO:0000256" key="2">
    <source>
        <dbReference type="SAM" id="Coils"/>
    </source>
</evidence>
<dbReference type="Gene3D" id="3.10.20.90">
    <property type="entry name" value="Phosphatidylinositol 3-kinase Catalytic Subunit, Chain A, domain 1"/>
    <property type="match status" value="1"/>
</dbReference>
<dbReference type="SMART" id="SM00166">
    <property type="entry name" value="UBX"/>
    <property type="match status" value="1"/>
</dbReference>
<dbReference type="AlphaFoldDB" id="A0A1G4I492"/>
<dbReference type="EMBL" id="CZPT02000573">
    <property type="protein sequence ID" value="SCU66580.1"/>
    <property type="molecule type" value="Genomic_DNA"/>
</dbReference>
<dbReference type="InterPro" id="IPR050730">
    <property type="entry name" value="UBX_domain-protein"/>
</dbReference>
<dbReference type="SUPFAM" id="SSF54236">
    <property type="entry name" value="Ubiquitin-like"/>
    <property type="match status" value="1"/>
</dbReference>
<dbReference type="Proteomes" id="UP000195570">
    <property type="component" value="Unassembled WGS sequence"/>
</dbReference>
<dbReference type="RefSeq" id="XP_067078011.1">
    <property type="nucleotide sequence ID" value="XM_067221910.1"/>
</dbReference>
<dbReference type="Pfam" id="PF00789">
    <property type="entry name" value="UBX"/>
    <property type="match status" value="1"/>
</dbReference>
<keyword evidence="1 2" id="KW-0175">Coiled coil</keyword>
<feature type="coiled-coil region" evidence="2">
    <location>
        <begin position="176"/>
        <end position="206"/>
    </location>
</feature>
<evidence type="ECO:0000313" key="5">
    <source>
        <dbReference type="Proteomes" id="UP000195570"/>
    </source>
</evidence>
<keyword evidence="5" id="KW-1185">Reference proteome</keyword>
<dbReference type="PROSITE" id="PS50033">
    <property type="entry name" value="UBX"/>
    <property type="match status" value="1"/>
</dbReference>
<evidence type="ECO:0000313" key="4">
    <source>
        <dbReference type="EMBL" id="SCU66580.1"/>
    </source>
</evidence>
<dbReference type="GO" id="GO:0005783">
    <property type="term" value="C:endoplasmic reticulum"/>
    <property type="evidence" value="ECO:0007669"/>
    <property type="project" value="TreeGrafter"/>
</dbReference>
<dbReference type="SUPFAM" id="SSF52833">
    <property type="entry name" value="Thioredoxin-like"/>
    <property type="match status" value="1"/>
</dbReference>
<evidence type="ECO:0000256" key="1">
    <source>
        <dbReference type="ARBA" id="ARBA00023054"/>
    </source>
</evidence>
<dbReference type="InterPro" id="IPR036249">
    <property type="entry name" value="Thioredoxin-like_sf"/>
</dbReference>
<dbReference type="Gene3D" id="3.40.30.10">
    <property type="entry name" value="Glutaredoxin"/>
    <property type="match status" value="1"/>
</dbReference>
<reference evidence="4" key="1">
    <citation type="submission" date="2016-09" db="EMBL/GenBank/DDBJ databases">
        <authorList>
            <person name="Hebert L."/>
            <person name="Moumen B."/>
        </authorList>
    </citation>
    <scope>NUCLEOTIDE SEQUENCE [LARGE SCALE GENOMIC DNA]</scope>
    <source>
        <strain evidence="4">OVI</strain>
    </source>
</reference>
<dbReference type="PANTHER" id="PTHR23322:SF1">
    <property type="entry name" value="FAS-ASSOCIATED FACTOR 2"/>
    <property type="match status" value="1"/>
</dbReference>
<protein>
    <submittedName>
        <fullName evidence="4">Ubx domain containing protein, putative</fullName>
    </submittedName>
</protein>
<dbReference type="PANTHER" id="PTHR23322">
    <property type="entry name" value="FAS-ASSOCIATED PROTEIN"/>
    <property type="match status" value="1"/>
</dbReference>
<sequence length="315" mass="36871">MPDVAEHIKRQCGLQSTVVSGRFKDALDEAQCRPAYLLIYLHCPTHEDTPAFLSEVLPNPPLRELIESRFVLYAASVMEPEGYRLSLEFEATTFPFLAVTLRRETVLTVKGLCCARDLVKYFQAMFDRFDGVLAEEIHLRHEREERMRARTDDERHIAEMQAVDRKRIEEFEKKKRDKVMRLLLESEEMRRKLEEEEEECDRRQHEEMFIQTRSDIARTEAEMRLAPEPPADADVSTTTFISFRSLSGKQSKRRFYLSDRLSNLREYGKTLEDYDGCNFQLVVGHPPRALETESDKTIGDEPTLFPRAVVMMRRL</sequence>
<accession>A0A1G4I492</accession>
<proteinExistence type="predicted"/>
<comment type="caution">
    <text evidence="4">The sequence shown here is derived from an EMBL/GenBank/DDBJ whole genome shotgun (WGS) entry which is preliminary data.</text>
</comment>
<feature type="domain" description="UBX" evidence="3">
    <location>
        <begin position="234"/>
        <end position="312"/>
    </location>
</feature>
<dbReference type="InterPro" id="IPR006577">
    <property type="entry name" value="UAS"/>
</dbReference>
<dbReference type="GO" id="GO:0043130">
    <property type="term" value="F:ubiquitin binding"/>
    <property type="evidence" value="ECO:0007669"/>
    <property type="project" value="TreeGrafter"/>
</dbReference>
<organism evidence="4 5">
    <name type="scientific">Trypanosoma equiperdum</name>
    <dbReference type="NCBI Taxonomy" id="5694"/>
    <lineage>
        <taxon>Eukaryota</taxon>
        <taxon>Discoba</taxon>
        <taxon>Euglenozoa</taxon>
        <taxon>Kinetoplastea</taxon>
        <taxon>Metakinetoplastina</taxon>
        <taxon>Trypanosomatida</taxon>
        <taxon>Trypanosomatidae</taxon>
        <taxon>Trypanosoma</taxon>
    </lineage>
</organism>
<gene>
    <name evidence="4" type="ORF">TEOVI_000585900</name>
</gene>
<dbReference type="CDD" id="cd01767">
    <property type="entry name" value="UBX"/>
    <property type="match status" value="1"/>
</dbReference>